<evidence type="ECO:0000313" key="1">
    <source>
        <dbReference type="EMBL" id="KAJ8027905.1"/>
    </source>
</evidence>
<reference evidence="1" key="1">
    <citation type="submission" date="2021-10" db="EMBL/GenBank/DDBJ databases">
        <title>Tropical sea cucumber genome reveals ecological adaptation and Cuvierian tubules defense mechanism.</title>
        <authorList>
            <person name="Chen T."/>
        </authorList>
    </citation>
    <scope>NUCLEOTIDE SEQUENCE</scope>
    <source>
        <strain evidence="1">Nanhai2018</strain>
        <tissue evidence="1">Muscle</tissue>
    </source>
</reference>
<proteinExistence type="predicted"/>
<comment type="caution">
    <text evidence="1">The sequence shown here is derived from an EMBL/GenBank/DDBJ whole genome shotgun (WGS) entry which is preliminary data.</text>
</comment>
<evidence type="ECO:0000313" key="2">
    <source>
        <dbReference type="Proteomes" id="UP001152320"/>
    </source>
</evidence>
<organism evidence="1 2">
    <name type="scientific">Holothuria leucospilota</name>
    <name type="common">Black long sea cucumber</name>
    <name type="synonym">Mertensiothuria leucospilota</name>
    <dbReference type="NCBI Taxonomy" id="206669"/>
    <lineage>
        <taxon>Eukaryota</taxon>
        <taxon>Metazoa</taxon>
        <taxon>Echinodermata</taxon>
        <taxon>Eleutherozoa</taxon>
        <taxon>Echinozoa</taxon>
        <taxon>Holothuroidea</taxon>
        <taxon>Aspidochirotacea</taxon>
        <taxon>Aspidochirotida</taxon>
        <taxon>Holothuriidae</taxon>
        <taxon>Holothuria</taxon>
    </lineage>
</organism>
<sequence length="57" mass="6039">MAVSIAPNTLTALAPSTLIPNKLNINFPLHHNSTINQFTLDDGCICAAITNHGFPPP</sequence>
<keyword evidence="2" id="KW-1185">Reference proteome</keyword>
<dbReference type="AlphaFoldDB" id="A0A9Q1BK13"/>
<accession>A0A9Q1BK13</accession>
<dbReference type="EMBL" id="JAIZAY010000015">
    <property type="protein sequence ID" value="KAJ8027905.1"/>
    <property type="molecule type" value="Genomic_DNA"/>
</dbReference>
<gene>
    <name evidence="1" type="ORF">HOLleu_29995</name>
</gene>
<protein>
    <submittedName>
        <fullName evidence="1">Uncharacterized protein</fullName>
    </submittedName>
</protein>
<dbReference type="Proteomes" id="UP001152320">
    <property type="component" value="Chromosome 15"/>
</dbReference>
<name>A0A9Q1BK13_HOLLE</name>